<protein>
    <submittedName>
        <fullName evidence="9">Transporter</fullName>
    </submittedName>
</protein>
<dbReference type="GO" id="GO:1990281">
    <property type="term" value="C:efflux pump complex"/>
    <property type="evidence" value="ECO:0007669"/>
    <property type="project" value="TreeGrafter"/>
</dbReference>
<dbReference type="GO" id="GO:0009279">
    <property type="term" value="C:cell outer membrane"/>
    <property type="evidence" value="ECO:0007669"/>
    <property type="project" value="UniProtKB-SubCell"/>
</dbReference>
<keyword evidence="8" id="KW-0732">Signal</keyword>
<accession>A0A934TI19</accession>
<comment type="subcellular location">
    <subcellularLocation>
        <location evidence="1">Cell outer membrane</location>
    </subcellularLocation>
</comment>
<dbReference type="InterPro" id="IPR003423">
    <property type="entry name" value="OMP_efflux"/>
</dbReference>
<feature type="chain" id="PRO_5036863109" evidence="8">
    <location>
        <begin position="21"/>
        <end position="456"/>
    </location>
</feature>
<evidence type="ECO:0000256" key="8">
    <source>
        <dbReference type="SAM" id="SignalP"/>
    </source>
</evidence>
<name>A0A934TI19_9RHOB</name>
<evidence type="ECO:0000313" key="10">
    <source>
        <dbReference type="Proteomes" id="UP000706333"/>
    </source>
</evidence>
<keyword evidence="5" id="KW-0812">Transmembrane</keyword>
<dbReference type="SUPFAM" id="SSF56954">
    <property type="entry name" value="Outer membrane efflux proteins (OEP)"/>
    <property type="match status" value="1"/>
</dbReference>
<dbReference type="GO" id="GO:0015288">
    <property type="term" value="F:porin activity"/>
    <property type="evidence" value="ECO:0007669"/>
    <property type="project" value="TreeGrafter"/>
</dbReference>
<evidence type="ECO:0000313" key="9">
    <source>
        <dbReference type="EMBL" id="MBK5926094.1"/>
    </source>
</evidence>
<dbReference type="PANTHER" id="PTHR30026">
    <property type="entry name" value="OUTER MEMBRANE PROTEIN TOLC"/>
    <property type="match status" value="1"/>
</dbReference>
<dbReference type="Pfam" id="PF02321">
    <property type="entry name" value="OEP"/>
    <property type="match status" value="2"/>
</dbReference>
<gene>
    <name evidence="9" type="ORF">CCR87_01775</name>
</gene>
<proteinExistence type="inferred from homology"/>
<evidence type="ECO:0000256" key="4">
    <source>
        <dbReference type="ARBA" id="ARBA00022452"/>
    </source>
</evidence>
<dbReference type="NCBIfam" id="TIGR01844">
    <property type="entry name" value="type_I_sec_TolC"/>
    <property type="match status" value="1"/>
</dbReference>
<evidence type="ECO:0000256" key="7">
    <source>
        <dbReference type="ARBA" id="ARBA00023237"/>
    </source>
</evidence>
<dbReference type="InterPro" id="IPR010130">
    <property type="entry name" value="T1SS_OMP_TolC"/>
</dbReference>
<keyword evidence="7" id="KW-0998">Cell outer membrane</keyword>
<dbReference type="PANTHER" id="PTHR30026:SF22">
    <property type="entry name" value="OUTER MEMBRANE EFFLUX PROTEIN"/>
    <property type="match status" value="1"/>
</dbReference>
<dbReference type="Proteomes" id="UP000706333">
    <property type="component" value="Unassembled WGS sequence"/>
</dbReference>
<reference evidence="9" key="2">
    <citation type="journal article" date="2020" name="Microorganisms">
        <title>Osmotic Adaptation and Compatible Solute Biosynthesis of Phototrophic Bacteria as Revealed from Genome Analyses.</title>
        <authorList>
            <person name="Imhoff J.F."/>
            <person name="Rahn T."/>
            <person name="Kunzel S."/>
            <person name="Keller A."/>
            <person name="Neulinger S.C."/>
        </authorList>
    </citation>
    <scope>NUCLEOTIDE SEQUENCE</scope>
    <source>
        <strain evidence="9">LMG 28126</strain>
    </source>
</reference>
<evidence type="ECO:0000256" key="1">
    <source>
        <dbReference type="ARBA" id="ARBA00004442"/>
    </source>
</evidence>
<evidence type="ECO:0000256" key="2">
    <source>
        <dbReference type="ARBA" id="ARBA00007613"/>
    </source>
</evidence>
<evidence type="ECO:0000256" key="5">
    <source>
        <dbReference type="ARBA" id="ARBA00022692"/>
    </source>
</evidence>
<evidence type="ECO:0000256" key="6">
    <source>
        <dbReference type="ARBA" id="ARBA00023136"/>
    </source>
</evidence>
<dbReference type="GO" id="GO:0015562">
    <property type="term" value="F:efflux transmembrane transporter activity"/>
    <property type="evidence" value="ECO:0007669"/>
    <property type="project" value="InterPro"/>
</dbReference>
<comment type="caution">
    <text evidence="9">The sequence shown here is derived from an EMBL/GenBank/DDBJ whole genome shotgun (WGS) entry which is preliminary data.</text>
</comment>
<dbReference type="AlphaFoldDB" id="A0A934TI19"/>
<comment type="similarity">
    <text evidence="2">Belongs to the outer membrane factor (OMF) (TC 1.B.17) family.</text>
</comment>
<organism evidence="9 10">
    <name type="scientific">Rhodobaculum claviforme</name>
    <dbReference type="NCBI Taxonomy" id="1549854"/>
    <lineage>
        <taxon>Bacteria</taxon>
        <taxon>Pseudomonadati</taxon>
        <taxon>Pseudomonadota</taxon>
        <taxon>Alphaproteobacteria</taxon>
        <taxon>Rhodobacterales</taxon>
        <taxon>Paracoccaceae</taxon>
        <taxon>Rhodobaculum</taxon>
    </lineage>
</organism>
<dbReference type="InterPro" id="IPR051906">
    <property type="entry name" value="TolC-like"/>
</dbReference>
<dbReference type="Gene3D" id="1.20.1600.10">
    <property type="entry name" value="Outer membrane efflux proteins (OEP)"/>
    <property type="match status" value="1"/>
</dbReference>
<feature type="signal peptide" evidence="8">
    <location>
        <begin position="1"/>
        <end position="20"/>
    </location>
</feature>
<reference evidence="9" key="1">
    <citation type="submission" date="2017-05" db="EMBL/GenBank/DDBJ databases">
        <authorList>
            <person name="Imhoff J.F."/>
            <person name="Rahn T."/>
            <person name="Kuenzel S."/>
            <person name="Neulinger S.C."/>
        </authorList>
    </citation>
    <scope>NUCLEOTIDE SEQUENCE</scope>
    <source>
        <strain evidence="9">LMG 28126</strain>
    </source>
</reference>
<keyword evidence="3" id="KW-0813">Transport</keyword>
<evidence type="ECO:0000256" key="3">
    <source>
        <dbReference type="ARBA" id="ARBA00022448"/>
    </source>
</evidence>
<sequence length="456" mass="48322">MAAGIALVAGLGMAAPQAAAQTLTDTLIAAYRTSNLIGQNRAVLRAADEDVAQAVSALRPVVNFVARAEGVSAEQSLPSGPGTTRVENLTAQLALSAELTVFDFGRNRLAIGAAEAQVLATRAALVGVEQQVLFNAVAAFMDVRAAISRLELREANVRLIGQELQAARDRFEVGEITRTDVSIAEARLAGARSQVAAAQGDLAVAREAYRAATGDYPVRLAPPPALPALPASLEAAQGVARDRHPAIRRAQFEVTAADLNAERTAAIGRGTVSGTLNLSIDDDRRDRSSVGLSYSRPVYTGGRNPSLSRQAIAQRDAARSNLHQTAVEVIEQVGRSWSNIAVSRAQIQASASQIEAAQTAFEGISQEAELGARTTLDVLNAEQELLDARVGRVDAETARTLAVYGLLSSMGLLTVEHLDLGIPVYDPEAYYNAVRNAPLRSPQGEQLDRILQRMQP</sequence>
<keyword evidence="10" id="KW-1185">Reference proteome</keyword>
<dbReference type="EMBL" id="NHSD01000097">
    <property type="protein sequence ID" value="MBK5926094.1"/>
    <property type="molecule type" value="Genomic_DNA"/>
</dbReference>
<keyword evidence="6" id="KW-0472">Membrane</keyword>
<keyword evidence="4" id="KW-1134">Transmembrane beta strand</keyword>